<feature type="compositionally biased region" description="Basic and acidic residues" evidence="1">
    <location>
        <begin position="243"/>
        <end position="278"/>
    </location>
</feature>
<feature type="region of interest" description="Disordered" evidence="1">
    <location>
        <begin position="60"/>
        <end position="91"/>
    </location>
</feature>
<reference evidence="4" key="1">
    <citation type="journal article" date="2011" name="Nat. Commun.">
        <title>Effector diversification within compartments of the Leptosphaeria maculans genome affected by Repeat-Induced Point mutations.</title>
        <authorList>
            <person name="Rouxel T."/>
            <person name="Grandaubert J."/>
            <person name="Hane J.K."/>
            <person name="Hoede C."/>
            <person name="van de Wouw A.P."/>
            <person name="Couloux A."/>
            <person name="Dominguez V."/>
            <person name="Anthouard V."/>
            <person name="Bally P."/>
            <person name="Bourras S."/>
            <person name="Cozijnsen A.J."/>
            <person name="Ciuffetti L.M."/>
            <person name="Degrave A."/>
            <person name="Dilmaghani A."/>
            <person name="Duret L."/>
            <person name="Fudal I."/>
            <person name="Goodwin S.B."/>
            <person name="Gout L."/>
            <person name="Glaser N."/>
            <person name="Linglin J."/>
            <person name="Kema G.H.J."/>
            <person name="Lapalu N."/>
            <person name="Lawrence C.B."/>
            <person name="May K."/>
            <person name="Meyer M."/>
            <person name="Ollivier B."/>
            <person name="Poulain J."/>
            <person name="Schoch C.L."/>
            <person name="Simon A."/>
            <person name="Spatafora J.W."/>
            <person name="Stachowiak A."/>
            <person name="Turgeon B.G."/>
            <person name="Tyler B.M."/>
            <person name="Vincent D."/>
            <person name="Weissenbach J."/>
            <person name="Amselem J."/>
            <person name="Quesneville H."/>
            <person name="Oliver R.P."/>
            <person name="Wincker P."/>
            <person name="Balesdent M.-H."/>
            <person name="Howlett B.J."/>
        </authorList>
    </citation>
    <scope>NUCLEOTIDE SEQUENCE [LARGE SCALE GENOMIC DNA]</scope>
    <source>
        <strain evidence="4">JN3 / isolate v23.1.3 / race Av1-4-5-6-7-8</strain>
    </source>
</reference>
<feature type="compositionally biased region" description="Basic and acidic residues" evidence="1">
    <location>
        <begin position="412"/>
        <end position="427"/>
    </location>
</feature>
<feature type="compositionally biased region" description="Basic and acidic residues" evidence="1">
    <location>
        <begin position="441"/>
        <end position="465"/>
    </location>
</feature>
<protein>
    <recommendedName>
        <fullName evidence="5">Endo-1,3(4)-beta-glucanase</fullName>
    </recommendedName>
</protein>
<evidence type="ECO:0000313" key="4">
    <source>
        <dbReference type="Proteomes" id="UP000002668"/>
    </source>
</evidence>
<feature type="chain" id="PRO_5003194791" description="Endo-1,3(4)-beta-glucanase" evidence="2">
    <location>
        <begin position="22"/>
        <end position="506"/>
    </location>
</feature>
<organism evidence="4">
    <name type="scientific">Leptosphaeria maculans (strain JN3 / isolate v23.1.3 / race Av1-4-5-6-7-8)</name>
    <name type="common">Blackleg fungus</name>
    <name type="synonym">Phoma lingam</name>
    <dbReference type="NCBI Taxonomy" id="985895"/>
    <lineage>
        <taxon>Eukaryota</taxon>
        <taxon>Fungi</taxon>
        <taxon>Dikarya</taxon>
        <taxon>Ascomycota</taxon>
        <taxon>Pezizomycotina</taxon>
        <taxon>Dothideomycetes</taxon>
        <taxon>Pleosporomycetidae</taxon>
        <taxon>Pleosporales</taxon>
        <taxon>Pleosporineae</taxon>
        <taxon>Leptosphaeriaceae</taxon>
        <taxon>Plenodomus</taxon>
        <taxon>Plenodomus lingam/Leptosphaeria maculans species complex</taxon>
    </lineage>
</organism>
<evidence type="ECO:0008006" key="5">
    <source>
        <dbReference type="Google" id="ProtNLM"/>
    </source>
</evidence>
<dbReference type="EMBL" id="FP929094">
    <property type="protein sequence ID" value="CBX92608.1"/>
    <property type="molecule type" value="Genomic_DNA"/>
</dbReference>
<accession>E4ZN05</accession>
<keyword evidence="2" id="KW-0732">Signal</keyword>
<feature type="compositionally biased region" description="Low complexity" evidence="1">
    <location>
        <begin position="320"/>
        <end position="333"/>
    </location>
</feature>
<dbReference type="InParanoid" id="E4ZN05"/>
<feature type="region of interest" description="Disordered" evidence="1">
    <location>
        <begin position="243"/>
        <end position="465"/>
    </location>
</feature>
<dbReference type="GeneID" id="13287025"/>
<evidence type="ECO:0000313" key="3">
    <source>
        <dbReference type="EMBL" id="CBX92608.1"/>
    </source>
</evidence>
<dbReference type="STRING" id="985895.E4ZN05"/>
<dbReference type="eggNOG" id="ENOG502S320">
    <property type="taxonomic scope" value="Eukaryota"/>
</dbReference>
<feature type="signal peptide" evidence="2">
    <location>
        <begin position="1"/>
        <end position="21"/>
    </location>
</feature>
<evidence type="ECO:0000256" key="1">
    <source>
        <dbReference type="SAM" id="MobiDB-lite"/>
    </source>
</evidence>
<dbReference type="OMA" id="GRFNPNE"/>
<keyword evidence="4" id="KW-1185">Reference proteome</keyword>
<gene>
    <name evidence="3" type="ORF">LEMA_P053140.1</name>
</gene>
<sequence length="506" mass="56748">MFMADMGLWLPVVGALATTLADQTSAPRLPIYTTPPIDTPELPSHADSLGPYATMVLEDVNNSTPDNFDDNPDPSSSDPYASASRRSGERIDATSLPQPIPLLGPMMGFTAGSVRFKTEQTIQFAEKRINRVLEPYEVQAFAFHIYKLEQTKSYFAAAGLAAGTYRCWSTADSFRYPFYKPKLESIEPNKFGIVRGPLAMYARHSWRFLMYATVSSHLGSIIGQAIAQPVAAVNTSKDPKLEQFGKDVRAADPRSKAEQDREFAQRTRQYEQAVEQRPRNRLPVAKNEDPVDDMNPAAGNEAWGSQSPVTESWETYSNDASQPAPSPQQHPSSMDNRDRRPEANRQSPTSSLPFDDDASPTGGLFQDEVYSAQSQAQSQSPSRSPPQGRPGESTWDRLRRGEAPIPGQRVEPQPRRPEHARKERREGSTLGDSYTFVEGDEERKREKEQAQQEFDARIERERQGRDFSDDEKRCVFLGVKQKVPAMYTLPDWLLRLVTILNCPLTI</sequence>
<dbReference type="AlphaFoldDB" id="E4ZN05"/>
<dbReference type="Proteomes" id="UP000002668">
    <property type="component" value="Genome"/>
</dbReference>
<evidence type="ECO:0000256" key="2">
    <source>
        <dbReference type="SAM" id="SignalP"/>
    </source>
</evidence>
<name>E4ZN05_LEPMJ</name>
<dbReference type="HOGENOM" id="CLU_055147_0_0_1"/>
<feature type="compositionally biased region" description="Polar residues" evidence="1">
    <location>
        <begin position="303"/>
        <end position="319"/>
    </location>
</feature>
<proteinExistence type="predicted"/>
<dbReference type="VEuPathDB" id="FungiDB:LEMA_P053140.1"/>
<dbReference type="OrthoDB" id="4204700at2759"/>
<feature type="compositionally biased region" description="Low complexity" evidence="1">
    <location>
        <begin position="371"/>
        <end position="382"/>
    </location>
</feature>